<keyword evidence="3" id="KW-1185">Reference proteome</keyword>
<gene>
    <name evidence="2" type="ORF">C2G38_2143563</name>
</gene>
<organism evidence="2 3">
    <name type="scientific">Gigaspora rosea</name>
    <dbReference type="NCBI Taxonomy" id="44941"/>
    <lineage>
        <taxon>Eukaryota</taxon>
        <taxon>Fungi</taxon>
        <taxon>Fungi incertae sedis</taxon>
        <taxon>Mucoromycota</taxon>
        <taxon>Glomeromycotina</taxon>
        <taxon>Glomeromycetes</taxon>
        <taxon>Diversisporales</taxon>
        <taxon>Gigasporaceae</taxon>
        <taxon>Gigaspora</taxon>
    </lineage>
</organism>
<reference evidence="2 3" key="1">
    <citation type="submission" date="2018-06" db="EMBL/GenBank/DDBJ databases">
        <title>Comparative genomics reveals the genomic features of Rhizophagus irregularis, R. cerebriforme, R. diaphanum and Gigaspora rosea, and their symbiotic lifestyle signature.</title>
        <authorList>
            <person name="Morin E."/>
            <person name="San Clemente H."/>
            <person name="Chen E.C.H."/>
            <person name="De La Providencia I."/>
            <person name="Hainaut M."/>
            <person name="Kuo A."/>
            <person name="Kohler A."/>
            <person name="Murat C."/>
            <person name="Tang N."/>
            <person name="Roy S."/>
            <person name="Loubradou J."/>
            <person name="Henrissat B."/>
            <person name="Grigoriev I.V."/>
            <person name="Corradi N."/>
            <person name="Roux C."/>
            <person name="Martin F.M."/>
        </authorList>
    </citation>
    <scope>NUCLEOTIDE SEQUENCE [LARGE SCALE GENOMIC DNA]</scope>
    <source>
        <strain evidence="2 3">DAOM 194757</strain>
    </source>
</reference>
<comment type="caution">
    <text evidence="2">The sequence shown here is derived from an EMBL/GenBank/DDBJ whole genome shotgun (WGS) entry which is preliminary data.</text>
</comment>
<dbReference type="Proteomes" id="UP000266673">
    <property type="component" value="Unassembled WGS sequence"/>
</dbReference>
<feature type="coiled-coil region" evidence="1">
    <location>
        <begin position="79"/>
        <end position="113"/>
    </location>
</feature>
<dbReference type="EMBL" id="QKWP01000744">
    <property type="protein sequence ID" value="RIB15431.1"/>
    <property type="molecule type" value="Genomic_DNA"/>
</dbReference>
<keyword evidence="1" id="KW-0175">Coiled coil</keyword>
<dbReference type="OrthoDB" id="10649274at2759"/>
<evidence type="ECO:0000313" key="2">
    <source>
        <dbReference type="EMBL" id="RIB15431.1"/>
    </source>
</evidence>
<proteinExistence type="predicted"/>
<accession>A0A397V0M1</accession>
<dbReference type="AlphaFoldDB" id="A0A397V0M1"/>
<evidence type="ECO:0000256" key="1">
    <source>
        <dbReference type="SAM" id="Coils"/>
    </source>
</evidence>
<protein>
    <submittedName>
        <fullName evidence="2">Uncharacterized protein</fullName>
    </submittedName>
</protein>
<sequence length="168" mass="19494">MPLFNRGKSSGNPKCPRLHKKIEVHRKELEKGKNKLNELEQVNDANSALNSNSIRMDLNQKDEYINILIIQVLELKLVNKERNDLIKNLNDKIETLSSNIEVFRNNFKMANKERNQNTIKINDVITKSAYVEDRYISVVVKHKTVLKKESQPSLTSQTLSNLGRRIRI</sequence>
<name>A0A397V0M1_9GLOM</name>
<evidence type="ECO:0000313" key="3">
    <source>
        <dbReference type="Proteomes" id="UP000266673"/>
    </source>
</evidence>